<proteinExistence type="predicted"/>
<organism evidence="2 3">
    <name type="scientific">Colletotrichum tabaci</name>
    <dbReference type="NCBI Taxonomy" id="1209068"/>
    <lineage>
        <taxon>Eukaryota</taxon>
        <taxon>Fungi</taxon>
        <taxon>Dikarya</taxon>
        <taxon>Ascomycota</taxon>
        <taxon>Pezizomycotina</taxon>
        <taxon>Sordariomycetes</taxon>
        <taxon>Hypocreomycetidae</taxon>
        <taxon>Glomerellales</taxon>
        <taxon>Glomerellaceae</taxon>
        <taxon>Colletotrichum</taxon>
        <taxon>Colletotrichum destructivum species complex</taxon>
    </lineage>
</organism>
<keyword evidence="1" id="KW-0812">Transmembrane</keyword>
<keyword evidence="1" id="KW-0472">Membrane</keyword>
<protein>
    <submittedName>
        <fullName evidence="2">Uncharacterized protein</fullName>
    </submittedName>
</protein>
<keyword evidence="3" id="KW-1185">Reference proteome</keyword>
<evidence type="ECO:0000313" key="2">
    <source>
        <dbReference type="EMBL" id="KAK6225506.1"/>
    </source>
</evidence>
<evidence type="ECO:0000256" key="1">
    <source>
        <dbReference type="SAM" id="Phobius"/>
    </source>
</evidence>
<dbReference type="Proteomes" id="UP001327957">
    <property type="component" value="Unassembled WGS sequence"/>
</dbReference>
<accession>A0AAV9TPP8</accession>
<comment type="caution">
    <text evidence="2">The sequence shown here is derived from an EMBL/GenBank/DDBJ whole genome shotgun (WGS) entry which is preliminary data.</text>
</comment>
<evidence type="ECO:0000313" key="3">
    <source>
        <dbReference type="Proteomes" id="UP001327957"/>
    </source>
</evidence>
<reference evidence="2 3" key="1">
    <citation type="submission" date="2023-04" db="EMBL/GenBank/DDBJ databases">
        <title>Colletotrichum tabacum stain YC1 causing leaf anthracnose on Nicotiana tabacum(L.) cv.</title>
        <authorList>
            <person name="Ji Z."/>
            <person name="Wang M."/>
            <person name="Zhang J."/>
            <person name="Wang N."/>
            <person name="Zhou Z."/>
        </authorList>
    </citation>
    <scope>NUCLEOTIDE SEQUENCE [LARGE SCALE GENOMIC DNA]</scope>
    <source>
        <strain evidence="2 3">YC1</strain>
    </source>
</reference>
<dbReference type="EMBL" id="JASAOK010000002">
    <property type="protein sequence ID" value="KAK6225506.1"/>
    <property type="molecule type" value="Genomic_DNA"/>
</dbReference>
<dbReference type="AlphaFoldDB" id="A0AAV9TPP8"/>
<gene>
    <name evidence="2" type="ORF">QIS74_01553</name>
</gene>
<keyword evidence="1" id="KW-1133">Transmembrane helix</keyword>
<sequence length="697" mass="78798">MSTGVLDCPEDSNSTDCHLRAVLRVLKESQDQEDSKYDWDPVTFVFTVLLGVAALAFAVLTIAQGLVAARKGYRKASKRAISTWAANTQKEWIWGELNFQYTARTPIFRIDYLLDWVEDWDPKGWAECPDPAYEDVDPGHGLQSATAATWIAFFKVTGLEKIEPPVKAGPSEKNNLPVKAWLLDRVGLQEKAEPSENVCGLRSAVADFLPDDLVAAPAYAQGGVVIAAAAAVGIQRWPFTKGFPEQPVIIGRSFQFDFRQHPILGSIGSFSNHHPTDRKMKVPSPLKLKSTMQYALGIIQLHGLSQSEDEKIKVNLVSDYESFKDLMVKVARDTQSVHTTAPYHGRFEVPRAFFGEHVNASHCLFKAVTPDDPPELFPLTSSKLSMDCSLTTLALCGMYWAEADLYAFGKSEFGSWPIPIKEHPFPSWRRFDWRADSPPHDGYGNIRGDTAVLQLCLKQVENPDEVREWYGKADPATQQDLRRRILEQLCRVDSWFWREKDVDYRIADLYRTYLLLSHAEKTTEANIFNALAEECGSDGCHANENSKFAAARSHHPRMMRVLRNLLDALDLTEDTLEESRMPDGESTGPLKDLDHMREVFGRYRDELDAIAAPFSGMSKDSTHLLLDRLGLVVVCNSEQEDGWPLWDRFLRPRNDSRRDVDDVLIFRFILMVLLFQTAIDNSEVLNSSLWDRVIPII</sequence>
<feature type="transmembrane region" description="Helical" evidence="1">
    <location>
        <begin position="44"/>
        <end position="69"/>
    </location>
</feature>
<name>A0AAV9TPP8_9PEZI</name>